<dbReference type="PANTHER" id="PTHR34219:SF1">
    <property type="entry name" value="PEPSY DOMAIN-CONTAINING PROTEIN"/>
    <property type="match status" value="1"/>
</dbReference>
<dbReference type="Pfam" id="PF03929">
    <property type="entry name" value="PepSY_TM"/>
    <property type="match status" value="1"/>
</dbReference>
<dbReference type="Pfam" id="PF03413">
    <property type="entry name" value="PepSY"/>
    <property type="match status" value="1"/>
</dbReference>
<evidence type="ECO:0000313" key="4">
    <source>
        <dbReference type="Proteomes" id="UP000036932"/>
    </source>
</evidence>
<keyword evidence="1" id="KW-1133">Transmembrane helix</keyword>
<protein>
    <recommendedName>
        <fullName evidence="2">PepSY domain-containing protein</fullName>
    </recommendedName>
</protein>
<keyword evidence="1" id="KW-0472">Membrane</keyword>
<comment type="caution">
    <text evidence="3">The sequence shown here is derived from an EMBL/GenBank/DDBJ whole genome shotgun (WGS) entry which is preliminary data.</text>
</comment>
<name>A0A0M1NK69_9BACL</name>
<proteinExistence type="predicted"/>
<feature type="transmembrane region" description="Helical" evidence="1">
    <location>
        <begin position="35"/>
        <end position="57"/>
    </location>
</feature>
<dbReference type="Proteomes" id="UP000036932">
    <property type="component" value="Unassembled WGS sequence"/>
</dbReference>
<feature type="transmembrane region" description="Helical" evidence="1">
    <location>
        <begin position="162"/>
        <end position="182"/>
    </location>
</feature>
<keyword evidence="1" id="KW-0812">Transmembrane</keyword>
<dbReference type="EMBL" id="LIUT01000003">
    <property type="protein sequence ID" value="KOR82420.1"/>
    <property type="molecule type" value="Genomic_DNA"/>
</dbReference>
<feature type="domain" description="PepSY" evidence="2">
    <location>
        <begin position="78"/>
        <end position="134"/>
    </location>
</feature>
<feature type="transmembrane region" description="Helical" evidence="1">
    <location>
        <begin position="214"/>
        <end position="236"/>
    </location>
</feature>
<feature type="transmembrane region" description="Helical" evidence="1">
    <location>
        <begin position="386"/>
        <end position="407"/>
    </location>
</feature>
<dbReference type="OrthoDB" id="111691at2"/>
<accession>A0A0M1NK69</accession>
<reference evidence="4" key="1">
    <citation type="submission" date="2015-08" db="EMBL/GenBank/DDBJ databases">
        <title>Genome sequencing project for genomic taxonomy and phylogenomics of Bacillus-like bacteria.</title>
        <authorList>
            <person name="Liu B."/>
            <person name="Wang J."/>
            <person name="Zhu Y."/>
            <person name="Liu G."/>
            <person name="Chen Q."/>
            <person name="Chen Z."/>
            <person name="Lan J."/>
            <person name="Che J."/>
            <person name="Ge C."/>
            <person name="Shi H."/>
            <person name="Pan Z."/>
            <person name="Liu X."/>
        </authorList>
    </citation>
    <scope>NUCLEOTIDE SEQUENCE [LARGE SCALE GENOMIC DNA]</scope>
    <source>
        <strain evidence="4">FJAT-22460</strain>
    </source>
</reference>
<feature type="transmembrane region" description="Helical" evidence="1">
    <location>
        <begin position="428"/>
        <end position="455"/>
    </location>
</feature>
<gene>
    <name evidence="3" type="ORF">AM231_19025</name>
</gene>
<dbReference type="PANTHER" id="PTHR34219">
    <property type="entry name" value="IRON-REGULATED INNER MEMBRANE PROTEIN-RELATED"/>
    <property type="match status" value="1"/>
</dbReference>
<dbReference type="RefSeq" id="WP_054404033.1">
    <property type="nucleotide sequence ID" value="NZ_LIUT01000003.1"/>
</dbReference>
<sequence>MGKRKTPVSKPNESERQASNPSSAALYKIIWRWHFYAGIIFAPFLIILAITGSVYLFKPQIEQALYRDYYTITPQVERITPSKLVGQVKELYPDATIMKYRPGESDSRSTEISLTSGGESMTVFMDPYTGDKIGELKDKDRIMDKIEEFHGELMVGTIGDRIVELAACWAIVLIFTGLFLWFPKNKNKSKKKRSLAGILYPRFGKGKQILRRDLHAVPAFWIAAGMLFLIMTGLPWSGLWGSNFQTVATNTGAGYPPSIWSGSAPSSHVVQTKEVAEVPWAAENLEVPNSTISDFTPLPIEDVMYVARSEGIHPSYTISIPQQADGVYTLSAYPPKAQDETTMHIDQYSGAVLADYRYDHYGFVGKAVALGITLHKGTQFGIVNQIFSLLICMGIILIVASGLYLWWKRKPDHGLGAPKAPAANAKKTRLFLLLLIAFGILFPLVGLSLIIVWIIDYVIVRRVPTIKNFLNA</sequence>
<keyword evidence="4" id="KW-1185">Reference proteome</keyword>
<organism evidence="3 4">
    <name type="scientific">Paenibacillus solani</name>
    <dbReference type="NCBI Taxonomy" id="1705565"/>
    <lineage>
        <taxon>Bacteria</taxon>
        <taxon>Bacillati</taxon>
        <taxon>Bacillota</taxon>
        <taxon>Bacilli</taxon>
        <taxon>Bacillales</taxon>
        <taxon>Paenibacillaceae</taxon>
        <taxon>Paenibacillus</taxon>
    </lineage>
</organism>
<dbReference type="PATRIC" id="fig|1705565.3.peg.5758"/>
<dbReference type="InterPro" id="IPR025711">
    <property type="entry name" value="PepSY"/>
</dbReference>
<evidence type="ECO:0000259" key="2">
    <source>
        <dbReference type="Pfam" id="PF03413"/>
    </source>
</evidence>
<dbReference type="InterPro" id="IPR005625">
    <property type="entry name" value="PepSY-ass_TM"/>
</dbReference>
<dbReference type="AlphaFoldDB" id="A0A0M1NK69"/>
<evidence type="ECO:0000256" key="1">
    <source>
        <dbReference type="SAM" id="Phobius"/>
    </source>
</evidence>
<evidence type="ECO:0000313" key="3">
    <source>
        <dbReference type="EMBL" id="KOR82420.1"/>
    </source>
</evidence>